<proteinExistence type="predicted"/>
<reference evidence="1 2" key="1">
    <citation type="submission" date="2023-02" db="EMBL/GenBank/DDBJ databases">
        <title>Dictyobacter halimunensis sp. nov., a new member of the class Ktedonobacteria from forest soil in a geothermal area.</title>
        <authorList>
            <person name="Rachmania M.K."/>
            <person name="Ningsih F."/>
            <person name="Sakai Y."/>
            <person name="Yabe S."/>
            <person name="Yokota A."/>
            <person name="Sjamsuridzal W."/>
        </authorList>
    </citation>
    <scope>NUCLEOTIDE SEQUENCE [LARGE SCALE GENOMIC DNA]</scope>
    <source>
        <strain evidence="1 2">S3.2.2.5</strain>
    </source>
</reference>
<protein>
    <recommendedName>
        <fullName evidence="3">Secreted protein</fullName>
    </recommendedName>
</protein>
<name>A0ABQ6FZG1_9CHLR</name>
<sequence length="78" mass="8860">MHEALFSYSSEDTRQVCYLLYLSIVVSQCLQYGCKYSGPTSKHCLYGPRLVLGQSWKRLRYSGECCVAGQDVQGCCYE</sequence>
<dbReference type="EMBL" id="BSRI01000002">
    <property type="protein sequence ID" value="GLV59161.1"/>
    <property type="molecule type" value="Genomic_DNA"/>
</dbReference>
<evidence type="ECO:0000313" key="1">
    <source>
        <dbReference type="EMBL" id="GLV59161.1"/>
    </source>
</evidence>
<keyword evidence="2" id="KW-1185">Reference proteome</keyword>
<gene>
    <name evidence="1" type="ORF">KDH_59890</name>
</gene>
<dbReference type="Proteomes" id="UP001344906">
    <property type="component" value="Unassembled WGS sequence"/>
</dbReference>
<evidence type="ECO:0000313" key="2">
    <source>
        <dbReference type="Proteomes" id="UP001344906"/>
    </source>
</evidence>
<comment type="caution">
    <text evidence="1">The sequence shown here is derived from an EMBL/GenBank/DDBJ whole genome shotgun (WGS) entry which is preliminary data.</text>
</comment>
<evidence type="ECO:0008006" key="3">
    <source>
        <dbReference type="Google" id="ProtNLM"/>
    </source>
</evidence>
<organism evidence="1 2">
    <name type="scientific">Dictyobacter halimunensis</name>
    <dbReference type="NCBI Taxonomy" id="3026934"/>
    <lineage>
        <taxon>Bacteria</taxon>
        <taxon>Bacillati</taxon>
        <taxon>Chloroflexota</taxon>
        <taxon>Ktedonobacteria</taxon>
        <taxon>Ktedonobacterales</taxon>
        <taxon>Dictyobacteraceae</taxon>
        <taxon>Dictyobacter</taxon>
    </lineage>
</organism>
<accession>A0ABQ6FZG1</accession>